<dbReference type="SUPFAM" id="SSF53098">
    <property type="entry name" value="Ribonuclease H-like"/>
    <property type="match status" value="1"/>
</dbReference>
<evidence type="ECO:0000313" key="6">
    <source>
        <dbReference type="Proteomes" id="UP000029046"/>
    </source>
</evidence>
<dbReference type="InterPro" id="IPR025948">
    <property type="entry name" value="HTH-like_dom"/>
</dbReference>
<evidence type="ECO:0000256" key="3">
    <source>
        <dbReference type="SAM" id="MobiDB-lite"/>
    </source>
</evidence>
<dbReference type="SUPFAM" id="SSF46689">
    <property type="entry name" value="Homeodomain-like"/>
    <property type="match status" value="1"/>
</dbReference>
<sequence length="530" mass="60432">MARYSREQRRRAAELYERYEHSAADVIRELGYPSKEALRMWHRDWLEERRTGIPSSRGEHYSRYTDGQRRAAVEHYLTHGRRLSRTIRQMGYPSREVLAAWIDELAPGERAVKRGPVADEVRRMAVARLVAGGVTSRQVAAEVGVEASVVRNWKRQLLREPVSEGDPVRPDDLREEDDGAARPDHDVPDLEGLVAERDRVRAEVERLRREKREAEIELSILKGALDLVGKERGADPDNLTNREKTILVKAVSAGHGIPAGRLLARVGLARSTYYHQLNAMNRPDRDEGLLALVRDVFENSLRRYGYRRVWLELRNAGIVVSAKRVMRLMTRHGLVPLLKRARRYSSYKGELTKAPDNLVNRVFHAEEPNRLWVTDLTEFSIPAGKVYLSPVIDCYDGMPVAWTIGTSPNAELANRMLRDACATLGDGERPVIHSDRGCHYRWPGWISICRENGLTRSMSAKGCSPDNAAAEGFFGHLKQEFFHGRSFTGVTIEGFVEQLDGYMRWYRDERIKLAFGTSIAKRRRELGLMA</sequence>
<evidence type="ECO:0000313" key="5">
    <source>
        <dbReference type="EMBL" id="KFI60760.1"/>
    </source>
</evidence>
<dbReference type="OrthoDB" id="1676087at2"/>
<dbReference type="InterPro" id="IPR048020">
    <property type="entry name" value="Transpos_IS3"/>
</dbReference>
<dbReference type="eggNOG" id="COG2801">
    <property type="taxonomic scope" value="Bacteria"/>
</dbReference>
<feature type="coiled-coil region" evidence="2">
    <location>
        <begin position="190"/>
        <end position="224"/>
    </location>
</feature>
<dbReference type="RefSeq" id="WP_034259736.1">
    <property type="nucleotide sequence ID" value="NZ_JGYX01000003.1"/>
</dbReference>
<keyword evidence="6" id="KW-1185">Reference proteome</keyword>
<dbReference type="AlphaFoldDB" id="A0A087APR0"/>
<dbReference type="PANTHER" id="PTHR46889:SF4">
    <property type="entry name" value="TRANSPOSASE INSO FOR INSERTION SEQUENCE ELEMENT IS911B-RELATED"/>
    <property type="match status" value="1"/>
</dbReference>
<keyword evidence="2" id="KW-0175">Coiled coil</keyword>
<comment type="function">
    <text evidence="1">Involved in the transposition of the insertion sequence.</text>
</comment>
<feature type="compositionally biased region" description="Basic and acidic residues" evidence="3">
    <location>
        <begin position="179"/>
        <end position="190"/>
    </location>
</feature>
<dbReference type="InterPro" id="IPR050900">
    <property type="entry name" value="Transposase_IS3/IS150/IS904"/>
</dbReference>
<feature type="region of interest" description="Disordered" evidence="3">
    <location>
        <begin position="161"/>
        <end position="190"/>
    </location>
</feature>
<dbReference type="GO" id="GO:0003676">
    <property type="term" value="F:nucleic acid binding"/>
    <property type="evidence" value="ECO:0007669"/>
    <property type="project" value="InterPro"/>
</dbReference>
<evidence type="ECO:0000259" key="4">
    <source>
        <dbReference type="PROSITE" id="PS50994"/>
    </source>
</evidence>
<gene>
    <name evidence="5" type="ORF">BIGA_1226</name>
</gene>
<dbReference type="NCBIfam" id="NF033516">
    <property type="entry name" value="transpos_IS3"/>
    <property type="match status" value="1"/>
</dbReference>
<dbReference type="EMBL" id="JGYX01000003">
    <property type="protein sequence ID" value="KFI60760.1"/>
    <property type="molecule type" value="Genomic_DNA"/>
</dbReference>
<dbReference type="PROSITE" id="PS50994">
    <property type="entry name" value="INTEGRASE"/>
    <property type="match status" value="1"/>
</dbReference>
<feature type="compositionally biased region" description="Basic and acidic residues" evidence="3">
    <location>
        <begin position="161"/>
        <end position="172"/>
    </location>
</feature>
<evidence type="ECO:0000256" key="1">
    <source>
        <dbReference type="ARBA" id="ARBA00002286"/>
    </source>
</evidence>
<dbReference type="Pfam" id="PF13333">
    <property type="entry name" value="rve_2"/>
    <property type="match status" value="1"/>
</dbReference>
<feature type="domain" description="Integrase catalytic" evidence="4">
    <location>
        <begin position="364"/>
        <end position="527"/>
    </location>
</feature>
<dbReference type="eggNOG" id="COG2963">
    <property type="taxonomic scope" value="Bacteria"/>
</dbReference>
<comment type="caution">
    <text evidence="5">The sequence shown here is derived from an EMBL/GenBank/DDBJ whole genome shotgun (WGS) entry which is preliminary data.</text>
</comment>
<reference evidence="5 6" key="1">
    <citation type="submission" date="2014-03" db="EMBL/GenBank/DDBJ databases">
        <title>Genomics of Bifidobacteria.</title>
        <authorList>
            <person name="Ventura M."/>
            <person name="Milani C."/>
            <person name="Lugli G.A."/>
        </authorList>
    </citation>
    <scope>NUCLEOTIDE SEQUENCE [LARGE SCALE GENOMIC DNA]</scope>
    <source>
        <strain evidence="5 6">LMG 11586</strain>
    </source>
</reference>
<accession>A0A087APR0</accession>
<dbReference type="PANTHER" id="PTHR46889">
    <property type="entry name" value="TRANSPOSASE INSF FOR INSERTION SEQUENCE IS3B-RELATED"/>
    <property type="match status" value="1"/>
</dbReference>
<protein>
    <submittedName>
        <fullName evidence="5">Transposase</fullName>
    </submittedName>
</protein>
<dbReference type="InterPro" id="IPR001584">
    <property type="entry name" value="Integrase_cat-core"/>
</dbReference>
<dbReference type="InterPro" id="IPR012337">
    <property type="entry name" value="RNaseH-like_sf"/>
</dbReference>
<evidence type="ECO:0000256" key="2">
    <source>
        <dbReference type="SAM" id="Coils"/>
    </source>
</evidence>
<dbReference type="Pfam" id="PF00665">
    <property type="entry name" value="rve"/>
    <property type="match status" value="1"/>
</dbReference>
<dbReference type="Pfam" id="PF13276">
    <property type="entry name" value="HTH_21"/>
    <property type="match status" value="1"/>
</dbReference>
<dbReference type="GO" id="GO:0015074">
    <property type="term" value="P:DNA integration"/>
    <property type="evidence" value="ECO:0007669"/>
    <property type="project" value="InterPro"/>
</dbReference>
<organism evidence="5 6">
    <name type="scientific">Bifidobacterium pullorum subsp. gallinarum</name>
    <dbReference type="NCBI Taxonomy" id="78344"/>
    <lineage>
        <taxon>Bacteria</taxon>
        <taxon>Bacillati</taxon>
        <taxon>Actinomycetota</taxon>
        <taxon>Actinomycetes</taxon>
        <taxon>Bifidobacteriales</taxon>
        <taxon>Bifidobacteriaceae</taxon>
        <taxon>Bifidobacterium</taxon>
    </lineage>
</organism>
<dbReference type="Proteomes" id="UP000029046">
    <property type="component" value="Unassembled WGS sequence"/>
</dbReference>
<dbReference type="InterPro" id="IPR009057">
    <property type="entry name" value="Homeodomain-like_sf"/>
</dbReference>
<dbReference type="Gene3D" id="3.30.420.10">
    <property type="entry name" value="Ribonuclease H-like superfamily/Ribonuclease H"/>
    <property type="match status" value="1"/>
</dbReference>
<dbReference type="InterPro" id="IPR036397">
    <property type="entry name" value="RNaseH_sf"/>
</dbReference>
<proteinExistence type="predicted"/>
<name>A0A087APR0_9BIFI</name>